<accession>A0A381UHL5</accession>
<dbReference type="AlphaFoldDB" id="A0A381UHL5"/>
<sequence>MSENGSEQKKYKYMITMRWYVETDEELVSGSQESDQKLLDLVRHRSNGKPCLPDCPTRNNEGYAVLDYHYFMGDKDPYMSTEMIKK</sequence>
<gene>
    <name evidence="1" type="ORF">METZ01_LOCUS80308</name>
</gene>
<proteinExistence type="predicted"/>
<evidence type="ECO:0000313" key="1">
    <source>
        <dbReference type="EMBL" id="SVA27454.1"/>
    </source>
</evidence>
<dbReference type="EMBL" id="UINC01006425">
    <property type="protein sequence ID" value="SVA27454.1"/>
    <property type="molecule type" value="Genomic_DNA"/>
</dbReference>
<name>A0A381UHL5_9ZZZZ</name>
<organism evidence="1">
    <name type="scientific">marine metagenome</name>
    <dbReference type="NCBI Taxonomy" id="408172"/>
    <lineage>
        <taxon>unclassified sequences</taxon>
        <taxon>metagenomes</taxon>
        <taxon>ecological metagenomes</taxon>
    </lineage>
</organism>
<protein>
    <submittedName>
        <fullName evidence="1">Uncharacterized protein</fullName>
    </submittedName>
</protein>
<reference evidence="1" key="1">
    <citation type="submission" date="2018-05" db="EMBL/GenBank/DDBJ databases">
        <authorList>
            <person name="Lanie J.A."/>
            <person name="Ng W.-L."/>
            <person name="Kazmierczak K.M."/>
            <person name="Andrzejewski T.M."/>
            <person name="Davidsen T.M."/>
            <person name="Wayne K.J."/>
            <person name="Tettelin H."/>
            <person name="Glass J.I."/>
            <person name="Rusch D."/>
            <person name="Podicherti R."/>
            <person name="Tsui H.-C.T."/>
            <person name="Winkler M.E."/>
        </authorList>
    </citation>
    <scope>NUCLEOTIDE SEQUENCE</scope>
</reference>